<dbReference type="InterPro" id="IPR008906">
    <property type="entry name" value="HATC_C_dom"/>
</dbReference>
<dbReference type="Pfam" id="PF05699">
    <property type="entry name" value="Dimer_Tnp_hAT"/>
    <property type="match status" value="1"/>
</dbReference>
<dbReference type="GO" id="GO:0046983">
    <property type="term" value="F:protein dimerization activity"/>
    <property type="evidence" value="ECO:0007669"/>
    <property type="project" value="InterPro"/>
</dbReference>
<proteinExistence type="predicted"/>
<dbReference type="EMBL" id="CM010721">
    <property type="protein sequence ID" value="RZC69254.1"/>
    <property type="molecule type" value="Genomic_DNA"/>
</dbReference>
<evidence type="ECO:0000313" key="4">
    <source>
        <dbReference type="Proteomes" id="UP000316621"/>
    </source>
</evidence>
<dbReference type="Gramene" id="RZC69254">
    <property type="protein sequence ID" value="RZC69254"/>
    <property type="gene ID" value="C5167_034114"/>
</dbReference>
<evidence type="ECO:0000259" key="1">
    <source>
        <dbReference type="Pfam" id="PF04937"/>
    </source>
</evidence>
<evidence type="ECO:0000259" key="2">
    <source>
        <dbReference type="Pfam" id="PF05699"/>
    </source>
</evidence>
<dbReference type="InterPro" id="IPR012337">
    <property type="entry name" value="RNaseH-like_sf"/>
</dbReference>
<dbReference type="PANTHER" id="PTHR32166:SF74">
    <property type="entry name" value="OS05G0256350 PROTEIN"/>
    <property type="match status" value="1"/>
</dbReference>
<dbReference type="Pfam" id="PF04937">
    <property type="entry name" value="DUF659"/>
    <property type="match status" value="1"/>
</dbReference>
<organism evidence="3 4">
    <name type="scientific">Papaver somniferum</name>
    <name type="common">Opium poppy</name>
    <dbReference type="NCBI Taxonomy" id="3469"/>
    <lineage>
        <taxon>Eukaryota</taxon>
        <taxon>Viridiplantae</taxon>
        <taxon>Streptophyta</taxon>
        <taxon>Embryophyta</taxon>
        <taxon>Tracheophyta</taxon>
        <taxon>Spermatophyta</taxon>
        <taxon>Magnoliopsida</taxon>
        <taxon>Ranunculales</taxon>
        <taxon>Papaveraceae</taxon>
        <taxon>Papaveroideae</taxon>
        <taxon>Papaver</taxon>
    </lineage>
</organism>
<feature type="domain" description="HAT C-terminal dimerisation" evidence="2">
    <location>
        <begin position="672"/>
        <end position="721"/>
    </location>
</feature>
<dbReference type="Proteomes" id="UP000316621">
    <property type="component" value="Chromosome 7"/>
</dbReference>
<name>A0A4Y7K7C6_PAPSO</name>
<accession>A0A4Y7K7C6</accession>
<dbReference type="PANTHER" id="PTHR32166">
    <property type="entry name" value="OSJNBA0013A04.12 PROTEIN"/>
    <property type="match status" value="1"/>
</dbReference>
<keyword evidence="4" id="KW-1185">Reference proteome</keyword>
<dbReference type="STRING" id="3469.A0A4Y7K7C6"/>
<reference evidence="3 4" key="1">
    <citation type="journal article" date="2018" name="Science">
        <title>The opium poppy genome and morphinan production.</title>
        <authorList>
            <person name="Guo L."/>
            <person name="Winzer T."/>
            <person name="Yang X."/>
            <person name="Li Y."/>
            <person name="Ning Z."/>
            <person name="He Z."/>
            <person name="Teodor R."/>
            <person name="Lu Y."/>
            <person name="Bowser T.A."/>
            <person name="Graham I.A."/>
            <person name="Ye K."/>
        </authorList>
    </citation>
    <scope>NUCLEOTIDE SEQUENCE [LARGE SCALE GENOMIC DNA]</scope>
    <source>
        <strain evidence="4">cv. HN1</strain>
        <tissue evidence="3">Leaves</tissue>
    </source>
</reference>
<feature type="domain" description="DUF659" evidence="1">
    <location>
        <begin position="291"/>
        <end position="436"/>
    </location>
</feature>
<evidence type="ECO:0008006" key="5">
    <source>
        <dbReference type="Google" id="ProtNLM"/>
    </source>
</evidence>
<dbReference type="SUPFAM" id="SSF53098">
    <property type="entry name" value="Ribonuclease H-like"/>
    <property type="match status" value="1"/>
</dbReference>
<dbReference type="AlphaFoldDB" id="A0A4Y7K7C6"/>
<protein>
    <recommendedName>
        <fullName evidence="5">BED-type domain-containing protein</fullName>
    </recommendedName>
</protein>
<sequence length="884" mass="100931">MLLSQIEQKLKMGLRQIETEMSSRRKWNQGKRLELIEGFKACDEVVIMDSSNASNSNTANTTCDLLPSSSATQTKDPAWEWGERQDLANQNIITCLLCKKLIRGGGITRLKEHLLHIKGNVSSCPNVSIDIMNKVGLVNSVKRTKKAHKDNIDLAYRRANNSDEASDADTDVEEQEVEIDGNMGSRGAGAGASAGVGASQLVSQNQIKRKRISQSNSRGPIDLYMKTDHKKTQQATLERDSAVKEKLMKTAWKCISAWMTENSVSFNTVRCPSFKEMIYAIGDYGKAMPPPSYHQIRTNLFKDRLVEMKKFVDTFREHWKRFGCSIMSDGWTDGKKRHLINFLVNCPKGTVFLKSVDASNRTNDADFIRGLVKEVINDVGEENIVQFITDNGSNFKKAGKDLMLEYPNMFWTPCGAHCVQLMLEELGGKLPRIKTAVILGKRLVTYIYAHFQVLSLMREMIGGELHRSTKTRFATQYYTLESLAKYKTHLQIMFVNDKWLKMRFAKETMGINVLKIVTSSTFWEDVDYSCRVLKPLVKVVRLVDIERKPTMPCFYEAMRIAREKLEENFSQDDSTWAVIKAIFDKRWKNNFNHALHCAAYYLNPSIFYKVPAHLMDNDLKYIEIKRGLHTAMQRLIPNEEDLEKATTELRDYSDANGILGTPVCKKRRYKDQPHDWWITYGGIDTPNLQKFAIRVLSLTCSASPCERNWSTFQNSMTQNQNDHGIVLCAAIATFDGPVLHSKKRNRIKQQKLNDSVFIQYNKKLERRYKEISQYNDDPKAHDPIFLDEHDDNDEWLALENLDDLVVQGDNVILDDLQDIVGEKGMPVVGKSACISRRKSTYPTDSEYSGYDIDDLMLDSNYGLLGGDDGATEDYDIYDESNDFD</sequence>
<dbReference type="OMA" id="CSRWIYE"/>
<dbReference type="InterPro" id="IPR007021">
    <property type="entry name" value="DUF659"/>
</dbReference>
<gene>
    <name evidence="3" type="ORF">C5167_034114</name>
</gene>
<evidence type="ECO:0000313" key="3">
    <source>
        <dbReference type="EMBL" id="RZC69254.1"/>
    </source>
</evidence>